<dbReference type="PANTHER" id="PTHR13460">
    <property type="match status" value="1"/>
</dbReference>
<gene>
    <name evidence="16" type="ORF">MARGE09_P3384</name>
</gene>
<dbReference type="InterPro" id="IPR021720">
    <property type="entry name" value="Malectin_dom"/>
</dbReference>
<keyword evidence="5 14" id="KW-0732">Signal</keyword>
<feature type="signal peptide" evidence="14">
    <location>
        <begin position="1"/>
        <end position="18"/>
    </location>
</feature>
<keyword evidence="6" id="KW-0256">Endoplasmic reticulum</keyword>
<name>A0AAN2BLI7_9GAMM</name>
<comment type="subcellular location">
    <subcellularLocation>
        <location evidence="1">Endoplasmic reticulum membrane</location>
        <topology evidence="1">Single-pass type I membrane protein</topology>
    </subcellularLocation>
</comment>
<dbReference type="PROSITE" id="PS51007">
    <property type="entry name" value="CYTC"/>
    <property type="match status" value="1"/>
</dbReference>
<dbReference type="EMBL" id="AP023086">
    <property type="protein sequence ID" value="BCD99183.1"/>
    <property type="molecule type" value="Genomic_DNA"/>
</dbReference>
<evidence type="ECO:0000313" key="16">
    <source>
        <dbReference type="EMBL" id="BCD99183.1"/>
    </source>
</evidence>
<dbReference type="Pfam" id="PF07627">
    <property type="entry name" value="PSCyt3"/>
    <property type="match status" value="1"/>
</dbReference>
<keyword evidence="11" id="KW-0119">Carbohydrate metabolism</keyword>
<keyword evidence="4 12" id="KW-0479">Metal-binding</keyword>
<dbReference type="InterPro" id="IPR013042">
    <property type="entry name" value="DUF1592"/>
</dbReference>
<evidence type="ECO:0000256" key="14">
    <source>
        <dbReference type="SAM" id="SignalP"/>
    </source>
</evidence>
<evidence type="ECO:0000313" key="17">
    <source>
        <dbReference type="Proteomes" id="UP001320119"/>
    </source>
</evidence>
<dbReference type="Gene3D" id="2.60.120.430">
    <property type="entry name" value="Galactose-binding lectin"/>
    <property type="match status" value="1"/>
</dbReference>
<evidence type="ECO:0000259" key="15">
    <source>
        <dbReference type="PROSITE" id="PS51007"/>
    </source>
</evidence>
<sequence>MFRFQKLSLTVVFASVLAACGGADSNKDEITSSSNSNPISSTSSLQSSSTASSQSVVEQPQEFEFDPVVALAINAGGEEITGTDGIRYAADAYFSEGNTYSTEGAIDLTDNDALYQSERWNAGNLLYEIPMANGIYDITLKFAEVFHDTAGARAFDIALEGTAVTTGLDLVAQVGPLAAHDIQYHGVEVSDGTLTIELTGTLDNPKISAIVVYREPNGGDIYRQQCLGCHGNEKGEAAITGGALTASECRACSSLDNLASFIDIAMPATKASWCKGQCSIDVANYILDNFAGFNGIPEEAPVEQVPLAGDIAACEQGEDAAFGGLRRLTRVEYQNLVSQLFNDTNDYTGNFGKDGKLGNFNINVEVPISGLQTDQYMEVGATVAQSAAANLNRWAPCTSEDVNCVNDIIDNVVSRAYRRPLTSDDRARLLAIFQDSAGGFETALATMLQAVLSSPYFLYHLEFGTDQHLPSGVVPLSSHEIAARLSFFLWRSAPDAALLSAAQANQLQTPAQIESQARRMLQDPRAKVAVGRFHLEWLKLAYPEAGAANEAEAIAAIEDTVRTVTELTYADNGDFKDLFSVSYGFLNDVTKDLYSVTGSATALGSNGFDKYALAPIQRGGILSRAGFLSFNTPPSGRGKFVREQLLCGVIPLPPADFIPEAPEGDPNSPPRERWAEHVTNPACGGCHRLMDPLGFGFDHYDDHGQWRSMVGTWPVDATGEIVETTDIDGLFDGHVELQQILSTSVDTQACYAVQWFRFAIGRQPGLKDSCALAEINQIASNENYNIREVMIAITQSDAFRFRRAEPAQ</sequence>
<evidence type="ECO:0000256" key="13">
    <source>
        <dbReference type="SAM" id="MobiDB-lite"/>
    </source>
</evidence>
<feature type="region of interest" description="Disordered" evidence="13">
    <location>
        <begin position="27"/>
        <end position="57"/>
    </location>
</feature>
<dbReference type="KEGG" id="marq:MARGE09_P3384"/>
<feature type="domain" description="Cytochrome c" evidence="15">
    <location>
        <begin position="213"/>
        <end position="290"/>
    </location>
</feature>
<dbReference type="PANTHER" id="PTHR13460:SF0">
    <property type="entry name" value="MALECTIN"/>
    <property type="match status" value="1"/>
</dbReference>
<dbReference type="GO" id="GO:0020037">
    <property type="term" value="F:heme binding"/>
    <property type="evidence" value="ECO:0007669"/>
    <property type="project" value="InterPro"/>
</dbReference>
<evidence type="ECO:0000256" key="7">
    <source>
        <dbReference type="ARBA" id="ARBA00022989"/>
    </source>
</evidence>
<keyword evidence="7" id="KW-1133">Transmembrane helix</keyword>
<accession>A0AAN2BLI7</accession>
<keyword evidence="12" id="KW-0349">Heme</keyword>
<dbReference type="GO" id="GO:0046872">
    <property type="term" value="F:metal ion binding"/>
    <property type="evidence" value="ECO:0007669"/>
    <property type="project" value="UniProtKB-KW"/>
</dbReference>
<keyword evidence="3" id="KW-0812">Transmembrane</keyword>
<dbReference type="InterPro" id="IPR013043">
    <property type="entry name" value="DUF1595"/>
</dbReference>
<evidence type="ECO:0000256" key="5">
    <source>
        <dbReference type="ARBA" id="ARBA00022729"/>
    </source>
</evidence>
<dbReference type="InterPro" id="IPR013036">
    <property type="entry name" value="DUF1587"/>
</dbReference>
<dbReference type="InterPro" id="IPR008979">
    <property type="entry name" value="Galactose-bd-like_sf"/>
</dbReference>
<dbReference type="Pfam" id="PF07637">
    <property type="entry name" value="PSD5"/>
    <property type="match status" value="1"/>
</dbReference>
<feature type="compositionally biased region" description="Low complexity" evidence="13">
    <location>
        <begin position="32"/>
        <end position="55"/>
    </location>
</feature>
<dbReference type="Pfam" id="PF07631">
    <property type="entry name" value="PSD4"/>
    <property type="match status" value="1"/>
</dbReference>
<evidence type="ECO:0000256" key="6">
    <source>
        <dbReference type="ARBA" id="ARBA00022824"/>
    </source>
</evidence>
<reference evidence="16 17" key="1">
    <citation type="journal article" date="2022" name="IScience">
        <title>An ultrasensitive nanofiber-based assay for enzymatic hydrolysis and deep-sea microbial degradation of cellulose.</title>
        <authorList>
            <person name="Tsudome M."/>
            <person name="Tachioka M."/>
            <person name="Miyazaki M."/>
            <person name="Uchimura K."/>
            <person name="Tsuda M."/>
            <person name="Takaki Y."/>
            <person name="Deguchi S."/>
        </authorList>
    </citation>
    <scope>NUCLEOTIDE SEQUENCE [LARGE SCALE GENOMIC DNA]</scope>
    <source>
        <strain evidence="16 17">GE09</strain>
    </source>
</reference>
<evidence type="ECO:0000256" key="8">
    <source>
        <dbReference type="ARBA" id="ARBA00023004"/>
    </source>
</evidence>
<dbReference type="Pfam" id="PF07624">
    <property type="entry name" value="PSD2"/>
    <property type="match status" value="1"/>
</dbReference>
<proteinExistence type="inferred from homology"/>
<evidence type="ECO:0000256" key="4">
    <source>
        <dbReference type="ARBA" id="ARBA00022723"/>
    </source>
</evidence>
<keyword evidence="10" id="KW-0325">Glycoprotein</keyword>
<dbReference type="RefSeq" id="WP_236984183.1">
    <property type="nucleotide sequence ID" value="NZ_AP023086.1"/>
</dbReference>
<dbReference type="InterPro" id="IPR011478">
    <property type="entry name" value="DUF1585"/>
</dbReference>
<keyword evidence="9" id="KW-0472">Membrane</keyword>
<keyword evidence="8 12" id="KW-0408">Iron</keyword>
<dbReference type="GO" id="GO:0030246">
    <property type="term" value="F:carbohydrate binding"/>
    <property type="evidence" value="ECO:0007669"/>
    <property type="project" value="InterPro"/>
</dbReference>
<evidence type="ECO:0000256" key="9">
    <source>
        <dbReference type="ARBA" id="ARBA00023136"/>
    </source>
</evidence>
<dbReference type="InterPro" id="IPR009056">
    <property type="entry name" value="Cyt_c-like_dom"/>
</dbReference>
<evidence type="ECO:0000256" key="11">
    <source>
        <dbReference type="ARBA" id="ARBA00023277"/>
    </source>
</evidence>
<dbReference type="InterPro" id="IPR039155">
    <property type="entry name" value="MLEC"/>
</dbReference>
<dbReference type="InterPro" id="IPR013039">
    <property type="entry name" value="DUF1588"/>
</dbReference>
<dbReference type="AlphaFoldDB" id="A0AAN2BLI7"/>
<dbReference type="Proteomes" id="UP001320119">
    <property type="component" value="Chromosome"/>
</dbReference>
<dbReference type="SUPFAM" id="SSF49785">
    <property type="entry name" value="Galactose-binding domain-like"/>
    <property type="match status" value="1"/>
</dbReference>
<dbReference type="GO" id="GO:0009055">
    <property type="term" value="F:electron transfer activity"/>
    <property type="evidence" value="ECO:0007669"/>
    <property type="project" value="InterPro"/>
</dbReference>
<feature type="chain" id="PRO_5042898651" description="Cytochrome c domain-containing protein" evidence="14">
    <location>
        <begin position="19"/>
        <end position="808"/>
    </location>
</feature>
<dbReference type="PROSITE" id="PS51257">
    <property type="entry name" value="PROKAR_LIPOPROTEIN"/>
    <property type="match status" value="1"/>
</dbReference>
<evidence type="ECO:0000256" key="3">
    <source>
        <dbReference type="ARBA" id="ARBA00022692"/>
    </source>
</evidence>
<organism evidence="16 17">
    <name type="scientific">Marinagarivorans cellulosilyticus</name>
    <dbReference type="NCBI Taxonomy" id="2721545"/>
    <lineage>
        <taxon>Bacteria</taxon>
        <taxon>Pseudomonadati</taxon>
        <taxon>Pseudomonadota</taxon>
        <taxon>Gammaproteobacteria</taxon>
        <taxon>Cellvibrionales</taxon>
        <taxon>Cellvibrionaceae</taxon>
        <taxon>Marinagarivorans</taxon>
    </lineage>
</organism>
<protein>
    <recommendedName>
        <fullName evidence="15">Cytochrome c domain-containing protein</fullName>
    </recommendedName>
</protein>
<dbReference type="Pfam" id="PF11721">
    <property type="entry name" value="Malectin"/>
    <property type="match status" value="1"/>
</dbReference>
<evidence type="ECO:0000256" key="1">
    <source>
        <dbReference type="ARBA" id="ARBA00004115"/>
    </source>
</evidence>
<dbReference type="GO" id="GO:0016020">
    <property type="term" value="C:membrane"/>
    <property type="evidence" value="ECO:0007669"/>
    <property type="project" value="TreeGrafter"/>
</dbReference>
<evidence type="ECO:0000256" key="12">
    <source>
        <dbReference type="PROSITE-ProRule" id="PRU00433"/>
    </source>
</evidence>
<evidence type="ECO:0000256" key="10">
    <source>
        <dbReference type="ARBA" id="ARBA00023180"/>
    </source>
</evidence>
<dbReference type="Pfam" id="PF07626">
    <property type="entry name" value="PSD3"/>
    <property type="match status" value="1"/>
</dbReference>
<keyword evidence="17" id="KW-1185">Reference proteome</keyword>
<evidence type="ECO:0000256" key="2">
    <source>
        <dbReference type="ARBA" id="ARBA00009141"/>
    </source>
</evidence>
<comment type="similarity">
    <text evidence="2">Belongs to the malectin family.</text>
</comment>